<dbReference type="EMBL" id="SEYY01000193">
    <property type="protein sequence ID" value="KAB7507835.1"/>
    <property type="molecule type" value="Genomic_DNA"/>
</dbReference>
<keyword evidence="11" id="KW-1015">Disulfide bond</keyword>
<protein>
    <submittedName>
        <fullName evidence="15">Exostosin-like 1</fullName>
    </submittedName>
</protein>
<evidence type="ECO:0000256" key="4">
    <source>
        <dbReference type="ARBA" id="ARBA00022676"/>
    </source>
</evidence>
<sequence>MVESIEKAIFDYVELLRNSSFCLVPRGRRLGSFRFLEVLQAGCVPVLLANGWVLPFSEVIDWTRAAIWSDERLLLQVPDIIRSILPSQLLAMRQQTQILWTRYFSSIEKIILGHFHALGLFSFISVYGLSQKLSLVMNIVCNNIIVVWSSTRQAAPTPSRLPGGEIPITVVPDTPTGYARYQLYSSISTDAVFSLEEDALLTTEELDFGFVVWRTFPDRLVGYPARKHYWSEAKGSWTFSSRWFNSYSIILTGAAVYHRYYQHLFITTAQALQRKGVPTIYCDDILFNVVTSDVRRFRQRSTCLNSFYNALGQLPLFTSNLRLDPVLFKDKVSVQLF</sequence>
<evidence type="ECO:0000256" key="10">
    <source>
        <dbReference type="ARBA" id="ARBA00023136"/>
    </source>
</evidence>
<keyword evidence="8" id="KW-0735">Signal-anchor</keyword>
<dbReference type="Gene3D" id="3.90.550.10">
    <property type="entry name" value="Spore Coat Polysaccharide Biosynthesis Protein SpsA, Chain A"/>
    <property type="match status" value="1"/>
</dbReference>
<keyword evidence="16" id="KW-1185">Reference proteome</keyword>
<evidence type="ECO:0000256" key="1">
    <source>
        <dbReference type="ARBA" id="ARBA00004648"/>
    </source>
</evidence>
<evidence type="ECO:0000256" key="12">
    <source>
        <dbReference type="ARBA" id="ARBA00023180"/>
    </source>
</evidence>
<dbReference type="Pfam" id="PF03016">
    <property type="entry name" value="Exostosin_GT47"/>
    <property type="match status" value="1"/>
</dbReference>
<comment type="similarity">
    <text evidence="3">Belongs to the glycosyltransferase 47 family.</text>
</comment>
<accession>A0A5N5TNT7</accession>
<evidence type="ECO:0000313" key="15">
    <source>
        <dbReference type="EMBL" id="KAB7507835.1"/>
    </source>
</evidence>
<keyword evidence="4" id="KW-0328">Glycosyltransferase</keyword>
<comment type="pathway">
    <text evidence="2">Protein modification; protein glycosylation.</text>
</comment>
<dbReference type="Pfam" id="PF09258">
    <property type="entry name" value="Glyco_transf_64"/>
    <property type="match status" value="1"/>
</dbReference>
<evidence type="ECO:0000256" key="9">
    <source>
        <dbReference type="ARBA" id="ARBA00022989"/>
    </source>
</evidence>
<keyword evidence="9" id="KW-1133">Transmembrane helix</keyword>
<dbReference type="GO" id="GO:0016757">
    <property type="term" value="F:glycosyltransferase activity"/>
    <property type="evidence" value="ECO:0007669"/>
    <property type="project" value="UniProtKB-KW"/>
</dbReference>
<keyword evidence="7" id="KW-0256">Endoplasmic reticulum</keyword>
<evidence type="ECO:0000256" key="2">
    <source>
        <dbReference type="ARBA" id="ARBA00004922"/>
    </source>
</evidence>
<dbReference type="InterPro" id="IPR004263">
    <property type="entry name" value="Exostosin"/>
</dbReference>
<keyword evidence="6" id="KW-0812">Transmembrane</keyword>
<evidence type="ECO:0000259" key="14">
    <source>
        <dbReference type="Pfam" id="PF09258"/>
    </source>
</evidence>
<proteinExistence type="inferred from homology"/>
<dbReference type="AlphaFoldDB" id="A0A5N5TNT7"/>
<comment type="caution">
    <text evidence="15">The sequence shown here is derived from an EMBL/GenBank/DDBJ whole genome shotgun (WGS) entry which is preliminary data.</text>
</comment>
<gene>
    <name evidence="15" type="primary">EXTL1</name>
    <name evidence="15" type="ORF">Anas_01522</name>
</gene>
<dbReference type="InterPro" id="IPR040911">
    <property type="entry name" value="Exostosin_GT47"/>
</dbReference>
<evidence type="ECO:0000256" key="11">
    <source>
        <dbReference type="ARBA" id="ARBA00023157"/>
    </source>
</evidence>
<dbReference type="OrthoDB" id="1924787at2759"/>
<evidence type="ECO:0000256" key="8">
    <source>
        <dbReference type="ARBA" id="ARBA00022968"/>
    </source>
</evidence>
<evidence type="ECO:0000256" key="6">
    <source>
        <dbReference type="ARBA" id="ARBA00022692"/>
    </source>
</evidence>
<organism evidence="15 16">
    <name type="scientific">Armadillidium nasatum</name>
    <dbReference type="NCBI Taxonomy" id="96803"/>
    <lineage>
        <taxon>Eukaryota</taxon>
        <taxon>Metazoa</taxon>
        <taxon>Ecdysozoa</taxon>
        <taxon>Arthropoda</taxon>
        <taxon>Crustacea</taxon>
        <taxon>Multicrustacea</taxon>
        <taxon>Malacostraca</taxon>
        <taxon>Eumalacostraca</taxon>
        <taxon>Peracarida</taxon>
        <taxon>Isopoda</taxon>
        <taxon>Oniscidea</taxon>
        <taxon>Crinocheta</taxon>
        <taxon>Armadillidiidae</taxon>
        <taxon>Armadillidium</taxon>
    </lineage>
</organism>
<dbReference type="PANTHER" id="PTHR48261:SF3">
    <property type="entry name" value="EXOSTOSIN GLYCOSYLTRANSFERASE 1"/>
    <property type="match status" value="1"/>
</dbReference>
<dbReference type="PANTHER" id="PTHR48261">
    <property type="entry name" value="ACETYLGLUCOSAMINYLTRANSFERASE"/>
    <property type="match status" value="1"/>
</dbReference>
<evidence type="ECO:0000256" key="7">
    <source>
        <dbReference type="ARBA" id="ARBA00022824"/>
    </source>
</evidence>
<feature type="domain" description="Glycosyl transferase 64" evidence="14">
    <location>
        <begin position="140"/>
        <end position="295"/>
    </location>
</feature>
<feature type="domain" description="Exostosin GT47" evidence="13">
    <location>
        <begin position="12"/>
        <end position="84"/>
    </location>
</feature>
<keyword evidence="5" id="KW-0808">Transferase</keyword>
<keyword evidence="10" id="KW-0472">Membrane</keyword>
<dbReference type="InterPro" id="IPR029044">
    <property type="entry name" value="Nucleotide-diphossugar_trans"/>
</dbReference>
<reference evidence="15 16" key="1">
    <citation type="journal article" date="2019" name="PLoS Biol.">
        <title>Sex chromosomes control vertical transmission of feminizing Wolbachia symbionts in an isopod.</title>
        <authorList>
            <person name="Becking T."/>
            <person name="Chebbi M.A."/>
            <person name="Giraud I."/>
            <person name="Moumen B."/>
            <person name="Laverre T."/>
            <person name="Caubet Y."/>
            <person name="Peccoud J."/>
            <person name="Gilbert C."/>
            <person name="Cordaux R."/>
        </authorList>
    </citation>
    <scope>NUCLEOTIDE SEQUENCE [LARGE SCALE GENOMIC DNA]</scope>
    <source>
        <strain evidence="15">ANa2</strain>
        <tissue evidence="15">Whole body excluding digestive tract and cuticle</tissue>
    </source>
</reference>
<comment type="subcellular location">
    <subcellularLocation>
        <location evidence="1">Endoplasmic reticulum membrane</location>
        <topology evidence="1">Single-pass type II membrane protein</topology>
    </subcellularLocation>
</comment>
<evidence type="ECO:0000313" key="16">
    <source>
        <dbReference type="Proteomes" id="UP000326759"/>
    </source>
</evidence>
<dbReference type="InterPro" id="IPR015338">
    <property type="entry name" value="GT64_dom"/>
</dbReference>
<keyword evidence="12" id="KW-0325">Glycoprotein</keyword>
<dbReference type="UniPathway" id="UPA00378"/>
<evidence type="ECO:0000259" key="13">
    <source>
        <dbReference type="Pfam" id="PF03016"/>
    </source>
</evidence>
<name>A0A5N5TNT7_9CRUS</name>
<dbReference type="SUPFAM" id="SSF53448">
    <property type="entry name" value="Nucleotide-diphospho-sugar transferases"/>
    <property type="match status" value="1"/>
</dbReference>
<evidence type="ECO:0000256" key="5">
    <source>
        <dbReference type="ARBA" id="ARBA00022679"/>
    </source>
</evidence>
<evidence type="ECO:0000256" key="3">
    <source>
        <dbReference type="ARBA" id="ARBA00010271"/>
    </source>
</evidence>
<dbReference type="GO" id="GO:0005789">
    <property type="term" value="C:endoplasmic reticulum membrane"/>
    <property type="evidence" value="ECO:0007669"/>
    <property type="project" value="UniProtKB-SubCell"/>
</dbReference>
<dbReference type="Proteomes" id="UP000326759">
    <property type="component" value="Unassembled WGS sequence"/>
</dbReference>
<dbReference type="GO" id="GO:0015012">
    <property type="term" value="P:heparan sulfate proteoglycan biosynthetic process"/>
    <property type="evidence" value="ECO:0007669"/>
    <property type="project" value="UniProtKB-ARBA"/>
</dbReference>